<reference evidence="2" key="1">
    <citation type="submission" date="2017-04" db="EMBL/GenBank/DDBJ databases">
        <authorList>
            <person name="Abreu V.A."/>
            <person name="Popin R.V."/>
            <person name="Rigonato J."/>
            <person name="Andreote A.P."/>
            <person name="Schaker P.C."/>
            <person name="Hoff-Risseti C."/>
            <person name="Alvarenga D.O."/>
            <person name="Varani A.M."/>
            <person name="Fiore M.F."/>
        </authorList>
    </citation>
    <scope>NUCLEOTIDE SEQUENCE [LARGE SCALE GENOMIC DNA]</scope>
    <source>
        <strain evidence="2">CENA303</strain>
    </source>
</reference>
<evidence type="ECO:0000313" key="2">
    <source>
        <dbReference type="Proteomes" id="UP000192997"/>
    </source>
</evidence>
<accession>A0A1X4G4N9</accession>
<proteinExistence type="predicted"/>
<name>A0A1X4G4N9_9CYAN</name>
<comment type="caution">
    <text evidence="1">The sequence shown here is derived from an EMBL/GenBank/DDBJ whole genome shotgun (WGS) entry which is preliminary data.</text>
</comment>
<protein>
    <submittedName>
        <fullName evidence="1">Uncharacterized protein</fullName>
    </submittedName>
</protein>
<dbReference type="PANTHER" id="PTHR37203:SF3">
    <property type="entry name" value="SLR0975 PROTEIN"/>
    <property type="match status" value="1"/>
</dbReference>
<dbReference type="RefSeq" id="WP_085728763.1">
    <property type="nucleotide sequence ID" value="NZ_NBYN01000055.1"/>
</dbReference>
<evidence type="ECO:0000313" key="1">
    <source>
        <dbReference type="EMBL" id="OSO89429.1"/>
    </source>
</evidence>
<dbReference type="AlphaFoldDB" id="A0A1X4G4N9"/>
<gene>
    <name evidence="1" type="ORF">B7O87_12170</name>
</gene>
<dbReference type="Proteomes" id="UP000192997">
    <property type="component" value="Unassembled WGS sequence"/>
</dbReference>
<organism evidence="1 2">
    <name type="scientific">Cylindrospermopsis raciborskii CENA303</name>
    <dbReference type="NCBI Taxonomy" id="1170769"/>
    <lineage>
        <taxon>Bacteria</taxon>
        <taxon>Bacillati</taxon>
        <taxon>Cyanobacteriota</taxon>
        <taxon>Cyanophyceae</taxon>
        <taxon>Nostocales</taxon>
        <taxon>Aphanizomenonaceae</taxon>
        <taxon>Cylindrospermopsis</taxon>
    </lineage>
</organism>
<dbReference type="EMBL" id="NBYN01000055">
    <property type="protein sequence ID" value="OSO89429.1"/>
    <property type="molecule type" value="Genomic_DNA"/>
</dbReference>
<sequence>MDELRTVLELATQEELQDITAILFSRKFNPLDYVHTPEPVMVQSQNRQDWLDTLESRFRFLAADGITVLRKRTEQVTYRQALIQVCKHLKISYYEELSTVDLEAEVFLHLLGKVWRKLPRQQRQKISSRIQSQLITSDLPNSVLQLLPTDSLGLIFKAGSAVAVTSVIQPYLLKQIACQFATHLATYQVAKQATIVGTEMASQQIKNYVTAQMARRGMTLSAARYGAVRTVFSIVGPVMWAWFLADLGWRTISTNYGRIIPTIFTLAQIRLTRTECWQPT</sequence>
<dbReference type="PANTHER" id="PTHR37203">
    <property type="match status" value="1"/>
</dbReference>